<dbReference type="RefSeq" id="WP_078706672.1">
    <property type="nucleotide sequence ID" value="NZ_FUXL01000001.1"/>
</dbReference>
<dbReference type="NCBIfam" id="NF005677">
    <property type="entry name" value="PRK07471.1"/>
    <property type="match status" value="1"/>
</dbReference>
<evidence type="ECO:0000313" key="2">
    <source>
        <dbReference type="EMBL" id="SJZ59379.1"/>
    </source>
</evidence>
<feature type="region of interest" description="Disordered" evidence="1">
    <location>
        <begin position="1"/>
        <end position="20"/>
    </location>
</feature>
<dbReference type="STRING" id="1365950.SAMN05428963_101405"/>
<name>A0A1T4LXB1_9HYPH</name>
<evidence type="ECO:0000313" key="3">
    <source>
        <dbReference type="Proteomes" id="UP000190135"/>
    </source>
</evidence>
<evidence type="ECO:0000256" key="1">
    <source>
        <dbReference type="SAM" id="MobiDB-lite"/>
    </source>
</evidence>
<dbReference type="InterPro" id="IPR027417">
    <property type="entry name" value="P-loop_NTPase"/>
</dbReference>
<protein>
    <submittedName>
        <fullName evidence="2">DNA polymerase-3 subunit delta</fullName>
    </submittedName>
</protein>
<sequence>MMDDVLAPEEHDSIEGVPPPSVTEELIGHRAAWAELQAAYESGRLHHAWLLQGPRGVGKATAAFAFARLVLSNGDPVKGAVIRRQIAQESHPNVLYLSRPASDRGGGFKSFITVDEVRRLNRFFQATSGEAWRIAILDPADDMNRSAANALLKILEEPPRRSLILITNHTPGRLLPTIRSRCRTLRFGPLEPTDLGAILKALPLQLAGAEVERAVALAQGSARRAVSFAASGAFEVEERLRGLLGVREPDWGGIQQMVDALTLKGRETAYDLTIELALAKIADAARMALGEGEAYRASRLADFWQSEAERFAAAAAFNLDRKQNLLTFFLGYFALAGELN</sequence>
<dbReference type="Pfam" id="PF13177">
    <property type="entry name" value="DNA_pol3_delta2"/>
    <property type="match status" value="1"/>
</dbReference>
<dbReference type="GO" id="GO:0006261">
    <property type="term" value="P:DNA-templated DNA replication"/>
    <property type="evidence" value="ECO:0007669"/>
    <property type="project" value="TreeGrafter"/>
</dbReference>
<gene>
    <name evidence="2" type="ORF">SAMN05428963_101405</name>
</gene>
<organism evidence="2 3">
    <name type="scientific">Consotaella salsifontis</name>
    <dbReference type="NCBI Taxonomy" id="1365950"/>
    <lineage>
        <taxon>Bacteria</taxon>
        <taxon>Pseudomonadati</taxon>
        <taxon>Pseudomonadota</taxon>
        <taxon>Alphaproteobacteria</taxon>
        <taxon>Hyphomicrobiales</taxon>
        <taxon>Aurantimonadaceae</taxon>
        <taxon>Consotaella</taxon>
    </lineage>
</organism>
<dbReference type="EMBL" id="FUXL01000001">
    <property type="protein sequence ID" value="SJZ59379.1"/>
    <property type="molecule type" value="Genomic_DNA"/>
</dbReference>
<keyword evidence="3" id="KW-1185">Reference proteome</keyword>
<dbReference type="GO" id="GO:0009360">
    <property type="term" value="C:DNA polymerase III complex"/>
    <property type="evidence" value="ECO:0007669"/>
    <property type="project" value="TreeGrafter"/>
</dbReference>
<dbReference type="SUPFAM" id="SSF52540">
    <property type="entry name" value="P-loop containing nucleoside triphosphate hydrolases"/>
    <property type="match status" value="1"/>
</dbReference>
<dbReference type="AlphaFoldDB" id="A0A1T4LXB1"/>
<dbReference type="Gene3D" id="3.40.50.300">
    <property type="entry name" value="P-loop containing nucleotide triphosphate hydrolases"/>
    <property type="match status" value="1"/>
</dbReference>
<dbReference type="Proteomes" id="UP000190135">
    <property type="component" value="Unassembled WGS sequence"/>
</dbReference>
<dbReference type="PANTHER" id="PTHR11669">
    <property type="entry name" value="REPLICATION FACTOR C / DNA POLYMERASE III GAMMA-TAU SUBUNIT"/>
    <property type="match status" value="1"/>
</dbReference>
<accession>A0A1T4LXB1</accession>
<reference evidence="2 3" key="1">
    <citation type="submission" date="2017-02" db="EMBL/GenBank/DDBJ databases">
        <authorList>
            <person name="Peterson S.W."/>
        </authorList>
    </citation>
    <scope>NUCLEOTIDE SEQUENCE [LARGE SCALE GENOMIC DNA]</scope>
    <source>
        <strain evidence="2 3">USBA 369</strain>
    </source>
</reference>
<dbReference type="InterPro" id="IPR050238">
    <property type="entry name" value="DNA_Rep/Repair_Clamp_Loader"/>
</dbReference>
<proteinExistence type="predicted"/>
<dbReference type="PANTHER" id="PTHR11669:SF8">
    <property type="entry name" value="DNA POLYMERASE III SUBUNIT DELTA"/>
    <property type="match status" value="1"/>
</dbReference>
<dbReference type="NCBIfam" id="NF006586">
    <property type="entry name" value="PRK09112.1"/>
    <property type="match status" value="1"/>
</dbReference>